<comment type="caution">
    <text evidence="6">The sequence shown here is derived from an EMBL/GenBank/DDBJ whole genome shotgun (WGS) entry which is preliminary data.</text>
</comment>
<dbReference type="Pfam" id="PF00486">
    <property type="entry name" value="Trans_reg_C"/>
    <property type="match status" value="1"/>
</dbReference>
<keyword evidence="2" id="KW-0597">Phosphoprotein</keyword>
<evidence type="ECO:0000313" key="6">
    <source>
        <dbReference type="EMBL" id="MDL5032518.1"/>
    </source>
</evidence>
<evidence type="ECO:0000259" key="4">
    <source>
        <dbReference type="PROSITE" id="PS50110"/>
    </source>
</evidence>
<dbReference type="SMART" id="SM00448">
    <property type="entry name" value="REC"/>
    <property type="match status" value="1"/>
</dbReference>
<dbReference type="CDD" id="cd17574">
    <property type="entry name" value="REC_OmpR"/>
    <property type="match status" value="1"/>
</dbReference>
<evidence type="ECO:0000256" key="2">
    <source>
        <dbReference type="PROSITE-ProRule" id="PRU00169"/>
    </source>
</evidence>
<feature type="domain" description="Response regulatory" evidence="4">
    <location>
        <begin position="10"/>
        <end position="123"/>
    </location>
</feature>
<dbReference type="RefSeq" id="WP_285982616.1">
    <property type="nucleotide sequence ID" value="NZ_JASVDS010000003.1"/>
</dbReference>
<dbReference type="Gene3D" id="6.10.250.690">
    <property type="match status" value="1"/>
</dbReference>
<dbReference type="InterPro" id="IPR001789">
    <property type="entry name" value="Sig_transdc_resp-reg_receiver"/>
</dbReference>
<dbReference type="PROSITE" id="PS51755">
    <property type="entry name" value="OMPR_PHOB"/>
    <property type="match status" value="1"/>
</dbReference>
<evidence type="ECO:0000313" key="7">
    <source>
        <dbReference type="Proteomes" id="UP001238603"/>
    </source>
</evidence>
<keyword evidence="1 3" id="KW-0238">DNA-binding</keyword>
<dbReference type="PANTHER" id="PTHR48111">
    <property type="entry name" value="REGULATOR OF RPOS"/>
    <property type="match status" value="1"/>
</dbReference>
<sequence>MHAKSSGSALVLVVEDESEIADIVGAYLQREGLRTAWARDGREALQLHLALNPDLVLLDVQMPVTDGWEVLSALRQRGGTPVIMLTALEGDVDKISALRIGADDYIVKPFNPSEVVARVRAVLRRTMVTSVDLAPAVLRAGPLELDRQSHSAWLHVQGERRPLMLTVTEFRLLQVLAQVPTRVFSRAELMDACLPEGDTQERTIDSHMSKLRKKIEQLGLEGMPAGVRGVGYCLERR</sequence>
<feature type="modified residue" description="4-aspartylphosphate" evidence="2">
    <location>
        <position position="59"/>
    </location>
</feature>
<feature type="DNA-binding region" description="OmpR/PhoB-type" evidence="3">
    <location>
        <begin position="135"/>
        <end position="236"/>
    </location>
</feature>
<gene>
    <name evidence="6" type="ORF">QRD43_11450</name>
</gene>
<protein>
    <submittedName>
        <fullName evidence="6">Response regulator</fullName>
    </submittedName>
</protein>
<feature type="domain" description="OmpR/PhoB-type" evidence="5">
    <location>
        <begin position="135"/>
        <end position="236"/>
    </location>
</feature>
<dbReference type="PANTHER" id="PTHR48111:SF59">
    <property type="entry name" value="TRANSCRIPTIONAL REGULATORY PROTEIN BAER"/>
    <property type="match status" value="1"/>
</dbReference>
<evidence type="ECO:0000256" key="1">
    <source>
        <dbReference type="ARBA" id="ARBA00023125"/>
    </source>
</evidence>
<dbReference type="PROSITE" id="PS50110">
    <property type="entry name" value="RESPONSE_REGULATORY"/>
    <property type="match status" value="1"/>
</dbReference>
<dbReference type="SUPFAM" id="SSF46894">
    <property type="entry name" value="C-terminal effector domain of the bipartite response regulators"/>
    <property type="match status" value="1"/>
</dbReference>
<dbReference type="InterPro" id="IPR001867">
    <property type="entry name" value="OmpR/PhoB-type_DNA-bd"/>
</dbReference>
<reference evidence="6 7" key="1">
    <citation type="submission" date="2023-06" db="EMBL/GenBank/DDBJ databases">
        <title>Pelomonas sp. APW6 16S ribosomal RNA gene genome sequencing and assembly.</title>
        <authorList>
            <person name="Woo H."/>
        </authorList>
    </citation>
    <scope>NUCLEOTIDE SEQUENCE [LARGE SCALE GENOMIC DNA]</scope>
    <source>
        <strain evidence="6 7">APW6</strain>
    </source>
</reference>
<evidence type="ECO:0000259" key="5">
    <source>
        <dbReference type="PROSITE" id="PS51755"/>
    </source>
</evidence>
<name>A0ABT7LI22_9BURK</name>
<dbReference type="InterPro" id="IPR036388">
    <property type="entry name" value="WH-like_DNA-bd_sf"/>
</dbReference>
<accession>A0ABT7LI22</accession>
<dbReference type="SMART" id="SM00862">
    <property type="entry name" value="Trans_reg_C"/>
    <property type="match status" value="1"/>
</dbReference>
<proteinExistence type="predicted"/>
<dbReference type="Gene3D" id="3.40.50.2300">
    <property type="match status" value="1"/>
</dbReference>
<keyword evidence="7" id="KW-1185">Reference proteome</keyword>
<dbReference type="Gene3D" id="1.10.10.10">
    <property type="entry name" value="Winged helix-like DNA-binding domain superfamily/Winged helix DNA-binding domain"/>
    <property type="match status" value="1"/>
</dbReference>
<dbReference type="SUPFAM" id="SSF52172">
    <property type="entry name" value="CheY-like"/>
    <property type="match status" value="1"/>
</dbReference>
<dbReference type="EMBL" id="JASVDS010000003">
    <property type="protein sequence ID" value="MDL5032518.1"/>
    <property type="molecule type" value="Genomic_DNA"/>
</dbReference>
<dbReference type="CDD" id="cd00383">
    <property type="entry name" value="trans_reg_C"/>
    <property type="match status" value="1"/>
</dbReference>
<organism evidence="6 7">
    <name type="scientific">Roseateles subflavus</name>
    <dbReference type="NCBI Taxonomy" id="3053353"/>
    <lineage>
        <taxon>Bacteria</taxon>
        <taxon>Pseudomonadati</taxon>
        <taxon>Pseudomonadota</taxon>
        <taxon>Betaproteobacteria</taxon>
        <taxon>Burkholderiales</taxon>
        <taxon>Sphaerotilaceae</taxon>
        <taxon>Roseateles</taxon>
    </lineage>
</organism>
<dbReference type="InterPro" id="IPR039420">
    <property type="entry name" value="WalR-like"/>
</dbReference>
<dbReference type="InterPro" id="IPR011006">
    <property type="entry name" value="CheY-like_superfamily"/>
</dbReference>
<dbReference type="Pfam" id="PF00072">
    <property type="entry name" value="Response_reg"/>
    <property type="match status" value="1"/>
</dbReference>
<dbReference type="Proteomes" id="UP001238603">
    <property type="component" value="Unassembled WGS sequence"/>
</dbReference>
<dbReference type="InterPro" id="IPR016032">
    <property type="entry name" value="Sig_transdc_resp-reg_C-effctor"/>
</dbReference>
<evidence type="ECO:0000256" key="3">
    <source>
        <dbReference type="PROSITE-ProRule" id="PRU01091"/>
    </source>
</evidence>